<dbReference type="AlphaFoldDB" id="A0A0B8T790"/>
<evidence type="ECO:0000256" key="1">
    <source>
        <dbReference type="SAM" id="SignalP"/>
    </source>
</evidence>
<comment type="caution">
    <text evidence="2">The sequence shown here is derived from an EMBL/GenBank/DDBJ whole genome shotgun (WGS) entry which is preliminary data.</text>
</comment>
<gene>
    <name evidence="2" type="ORF">DI53_2079</name>
</gene>
<feature type="signal peptide" evidence="1">
    <location>
        <begin position="1"/>
        <end position="20"/>
    </location>
</feature>
<proteinExistence type="predicted"/>
<reference evidence="3" key="1">
    <citation type="submission" date="2014-04" db="EMBL/GenBank/DDBJ databases">
        <title>Whole-Genome optical mapping and complete genome sequence of Sphingobacterium deserti sp. nov., a new spaces isolated from desert in the west of China.</title>
        <authorList>
            <person name="Teng C."/>
            <person name="Zhou Z."/>
            <person name="Li X."/>
            <person name="Chen M."/>
            <person name="Lin M."/>
            <person name="Wang L."/>
            <person name="Su S."/>
            <person name="Zhang C."/>
            <person name="Zhang W."/>
        </authorList>
    </citation>
    <scope>NUCLEOTIDE SEQUENCE [LARGE SCALE GENOMIC DNA]</scope>
    <source>
        <strain evidence="3">ACCC05744</strain>
    </source>
</reference>
<name>A0A0B8T790_9SPHI</name>
<protein>
    <recommendedName>
        <fullName evidence="4">Outer membrane protein</fullName>
    </recommendedName>
</protein>
<dbReference type="Pfam" id="PF13715">
    <property type="entry name" value="CarbopepD_reg_2"/>
    <property type="match status" value="1"/>
</dbReference>
<dbReference type="Gene3D" id="2.60.40.1120">
    <property type="entry name" value="Carboxypeptidase-like, regulatory domain"/>
    <property type="match status" value="1"/>
</dbReference>
<dbReference type="InterPro" id="IPR008969">
    <property type="entry name" value="CarboxyPept-like_regulatory"/>
</dbReference>
<dbReference type="STRING" id="1229276.DI53_2079"/>
<dbReference type="SUPFAM" id="SSF49464">
    <property type="entry name" value="Carboxypeptidase regulatory domain-like"/>
    <property type="match status" value="1"/>
</dbReference>
<dbReference type="PATRIC" id="fig|1229276.3.peg.2140"/>
<reference evidence="2 3" key="2">
    <citation type="journal article" date="2015" name="PLoS ONE">
        <title>Whole-Genome Optical Mapping and Finished Genome Sequence of Sphingobacterium deserti sp. nov., a New Species Isolated from the Western Desert of China.</title>
        <authorList>
            <person name="Teng C."/>
            <person name="Zhou Z."/>
            <person name="Molnar I."/>
            <person name="Li X."/>
            <person name="Tang R."/>
            <person name="Chen M."/>
            <person name="Wang L."/>
            <person name="Su S."/>
            <person name="Zhang W."/>
            <person name="Lin M."/>
        </authorList>
    </citation>
    <scope>NUCLEOTIDE SEQUENCE [LARGE SCALE GENOMIC DNA]</scope>
    <source>
        <strain evidence="3">ACCC05744</strain>
    </source>
</reference>
<evidence type="ECO:0000313" key="3">
    <source>
        <dbReference type="Proteomes" id="UP000031802"/>
    </source>
</evidence>
<keyword evidence="1" id="KW-0732">Signal</keyword>
<accession>A0A0B8T790</accession>
<organism evidence="2 3">
    <name type="scientific">Sphingobacterium deserti</name>
    <dbReference type="NCBI Taxonomy" id="1229276"/>
    <lineage>
        <taxon>Bacteria</taxon>
        <taxon>Pseudomonadati</taxon>
        <taxon>Bacteroidota</taxon>
        <taxon>Sphingobacteriia</taxon>
        <taxon>Sphingobacteriales</taxon>
        <taxon>Sphingobacteriaceae</taxon>
        <taxon>Sphingobacterium</taxon>
    </lineage>
</organism>
<keyword evidence="3" id="KW-1185">Reference proteome</keyword>
<evidence type="ECO:0008006" key="4">
    <source>
        <dbReference type="Google" id="ProtNLM"/>
    </source>
</evidence>
<dbReference type="EMBL" id="JJMU01000029">
    <property type="protein sequence ID" value="KGE14249.1"/>
    <property type="molecule type" value="Genomic_DNA"/>
</dbReference>
<dbReference type="eggNOG" id="COG0308">
    <property type="taxonomic scope" value="Bacteria"/>
</dbReference>
<evidence type="ECO:0000313" key="2">
    <source>
        <dbReference type="EMBL" id="KGE14249.1"/>
    </source>
</evidence>
<feature type="chain" id="PRO_5002142308" description="Outer membrane protein" evidence="1">
    <location>
        <begin position="21"/>
        <end position="392"/>
    </location>
</feature>
<dbReference type="Proteomes" id="UP000031802">
    <property type="component" value="Unassembled WGS sequence"/>
</dbReference>
<sequence length="392" mass="44257">MRSTFLLLLAFVISTSAIFAQSLKLSGEVIDLVSKAPLEYVSVSLGNSSTGTTSNKEGKFVLIVDAPHRDDSIRFSHIGFETKTIALSKSIHSQGHAVFTLSPVSTVLEEVTVLPRSAAEILHAAIETTDALIAQNSILDVYYREFAYLDEELFKYADAAIFYKINAANKKPKVETFVAESRLIKDSVSSDEKWKSDVESLVDTDKSVKEFYTMDYLLKFVGKNQDMYFDFSLQDLGQVTKIEVNPKSIIRKYLPSAIVYIDQLTNQIQRVDYGYDSHLQYMPSINLFVLKYAVKKDWSTNIYNTGDRVFLRFSKVMQDIDFKLGKKSGVLRSNVEVLVTDGSVEADKLKDMSRFKNSSITKNGNSYTSRFWEDRMAIIPTAEELETIKLAL</sequence>